<evidence type="ECO:0000313" key="2">
    <source>
        <dbReference type="Proteomes" id="UP001050691"/>
    </source>
</evidence>
<sequence>MAISFIGSMTGRSRNGIRVAFRMLGRVKINSIEFSTLSLHGVSFYGLDAKEGIEQGRISSVAHLYLSLRIPTIYNPFFATIHIDGIRHFGPLGSGRCSTLVARLRLPRRNQTWMKLYVNDLNITVRDVIPPVVVDRLRENLLRTIFLGDVIKLDDFMMVIDSSLIWSGQGVSAVGEAQGYEVNVLGRTYDFGILKGTLLRHWQTGHGRFSLYTMNFLWYKTGVDESLGWQNLKLSDFLFYATTLISSLSFGIQKPSSLFDIELEKGELKFRKFRHRDQEILKHALQYTGEWKPQWLQPGFINSVLWDTISDLIRPLDDSVKDMN</sequence>
<protein>
    <submittedName>
        <fullName evidence="1">Uncharacterized protein</fullName>
    </submittedName>
</protein>
<dbReference type="EMBL" id="BPWL01000010">
    <property type="protein sequence ID" value="GJJ15010.1"/>
    <property type="molecule type" value="Genomic_DNA"/>
</dbReference>
<gene>
    <name evidence="1" type="ORF">Clacol_009282</name>
</gene>
<dbReference type="AlphaFoldDB" id="A0AAV5ASY0"/>
<comment type="caution">
    <text evidence="1">The sequence shown here is derived from an EMBL/GenBank/DDBJ whole genome shotgun (WGS) entry which is preliminary data.</text>
</comment>
<organism evidence="1 2">
    <name type="scientific">Clathrus columnatus</name>
    <dbReference type="NCBI Taxonomy" id="1419009"/>
    <lineage>
        <taxon>Eukaryota</taxon>
        <taxon>Fungi</taxon>
        <taxon>Dikarya</taxon>
        <taxon>Basidiomycota</taxon>
        <taxon>Agaricomycotina</taxon>
        <taxon>Agaricomycetes</taxon>
        <taxon>Phallomycetidae</taxon>
        <taxon>Phallales</taxon>
        <taxon>Clathraceae</taxon>
        <taxon>Clathrus</taxon>
    </lineage>
</organism>
<dbReference type="Proteomes" id="UP001050691">
    <property type="component" value="Unassembled WGS sequence"/>
</dbReference>
<name>A0AAV5ASY0_9AGAM</name>
<evidence type="ECO:0000313" key="1">
    <source>
        <dbReference type="EMBL" id="GJJ15010.1"/>
    </source>
</evidence>
<accession>A0AAV5ASY0</accession>
<proteinExistence type="predicted"/>
<keyword evidence="2" id="KW-1185">Reference proteome</keyword>
<reference evidence="1" key="1">
    <citation type="submission" date="2021-10" db="EMBL/GenBank/DDBJ databases">
        <title>De novo Genome Assembly of Clathrus columnatus (Basidiomycota, Fungi) Using Illumina and Nanopore Sequence Data.</title>
        <authorList>
            <person name="Ogiso-Tanaka E."/>
            <person name="Itagaki H."/>
            <person name="Hosoya T."/>
            <person name="Hosaka K."/>
        </authorList>
    </citation>
    <scope>NUCLEOTIDE SEQUENCE</scope>
    <source>
        <strain evidence="1">MO-923</strain>
    </source>
</reference>